<sequence>MSTKTWTHTASVASRAMSCSVAMTALEDAGLLVLRNRSYSGDGGVDGVVWNPRIGWLAVQVKRYSTHICRGHLLDFGDAIQRKNFNGGLFVHTG</sequence>
<proteinExistence type="predicted"/>
<organism evidence="2 3">
    <name type="scientific">Massilia eburnea</name>
    <dbReference type="NCBI Taxonomy" id="1776165"/>
    <lineage>
        <taxon>Bacteria</taxon>
        <taxon>Pseudomonadati</taxon>
        <taxon>Pseudomonadota</taxon>
        <taxon>Betaproteobacteria</taxon>
        <taxon>Burkholderiales</taxon>
        <taxon>Oxalobacteraceae</taxon>
        <taxon>Telluria group</taxon>
        <taxon>Massilia</taxon>
    </lineage>
</organism>
<dbReference type="OrthoDB" id="577942at2"/>
<gene>
    <name evidence="2" type="ORF">GM658_05925</name>
</gene>
<comment type="caution">
    <text evidence="2">The sequence shown here is derived from an EMBL/GenBank/DDBJ whole genome shotgun (WGS) entry which is preliminary data.</text>
</comment>
<dbReference type="GO" id="GO:0004519">
    <property type="term" value="F:endonuclease activity"/>
    <property type="evidence" value="ECO:0007669"/>
    <property type="project" value="InterPro"/>
</dbReference>
<dbReference type="EMBL" id="WNKX01000003">
    <property type="protein sequence ID" value="MTW10135.1"/>
    <property type="molecule type" value="Genomic_DNA"/>
</dbReference>
<keyword evidence="3" id="KW-1185">Reference proteome</keyword>
<dbReference type="GO" id="GO:0003677">
    <property type="term" value="F:DNA binding"/>
    <property type="evidence" value="ECO:0007669"/>
    <property type="project" value="InterPro"/>
</dbReference>
<dbReference type="Proteomes" id="UP000472320">
    <property type="component" value="Unassembled WGS sequence"/>
</dbReference>
<evidence type="ECO:0000313" key="3">
    <source>
        <dbReference type="Proteomes" id="UP000472320"/>
    </source>
</evidence>
<protein>
    <recommendedName>
        <fullName evidence="1">Restriction endonuclease type IV Mrr domain-containing protein</fullName>
    </recommendedName>
</protein>
<evidence type="ECO:0000259" key="1">
    <source>
        <dbReference type="Pfam" id="PF04471"/>
    </source>
</evidence>
<accession>A0A6L6QD75</accession>
<dbReference type="Gene3D" id="3.40.1350.10">
    <property type="match status" value="1"/>
</dbReference>
<dbReference type="GO" id="GO:0009307">
    <property type="term" value="P:DNA restriction-modification system"/>
    <property type="evidence" value="ECO:0007669"/>
    <property type="project" value="InterPro"/>
</dbReference>
<reference evidence="2 3" key="1">
    <citation type="submission" date="2019-11" db="EMBL/GenBank/DDBJ databases">
        <title>Type strains purchased from KCTC, JCM and DSMZ.</title>
        <authorList>
            <person name="Lu H."/>
        </authorList>
    </citation>
    <scope>NUCLEOTIDE SEQUENCE [LARGE SCALE GENOMIC DNA]</scope>
    <source>
        <strain evidence="2 3">JCM 31587</strain>
    </source>
</reference>
<feature type="domain" description="Restriction endonuclease type IV Mrr" evidence="1">
    <location>
        <begin position="25"/>
        <end position="94"/>
    </location>
</feature>
<dbReference type="Pfam" id="PF04471">
    <property type="entry name" value="Mrr_cat"/>
    <property type="match status" value="1"/>
</dbReference>
<dbReference type="AlphaFoldDB" id="A0A6L6QD75"/>
<name>A0A6L6QD75_9BURK</name>
<evidence type="ECO:0000313" key="2">
    <source>
        <dbReference type="EMBL" id="MTW10135.1"/>
    </source>
</evidence>
<dbReference type="InterPro" id="IPR007560">
    <property type="entry name" value="Restrct_endonuc_IV_Mrr"/>
</dbReference>
<dbReference type="InterPro" id="IPR011856">
    <property type="entry name" value="tRNA_endonuc-like_dom_sf"/>
</dbReference>